<feature type="region of interest" description="Disordered" evidence="1">
    <location>
        <begin position="159"/>
        <end position="182"/>
    </location>
</feature>
<keyword evidence="3" id="KW-1185">Reference proteome</keyword>
<dbReference type="EMBL" id="CALSBS010000033">
    <property type="protein sequence ID" value="CAH6661963.1"/>
    <property type="molecule type" value="Genomic_DNA"/>
</dbReference>
<protein>
    <submittedName>
        <fullName evidence="2">Phage protein</fullName>
    </submittedName>
</protein>
<accession>A0ABM9FFF4</accession>
<comment type="caution">
    <text evidence="2">The sequence shown here is derived from an EMBL/GenBank/DDBJ whole genome shotgun (WGS) entry which is preliminary data.</text>
</comment>
<name>A0ABM9FFF4_9ENTR</name>
<feature type="compositionally biased region" description="Basic and acidic residues" evidence="1">
    <location>
        <begin position="163"/>
        <end position="182"/>
    </location>
</feature>
<proteinExistence type="predicted"/>
<organism evidence="2 3">
    <name type="scientific">Pseudocitrobacter vendiensis</name>
    <dbReference type="NCBI Taxonomy" id="2488306"/>
    <lineage>
        <taxon>Bacteria</taxon>
        <taxon>Pseudomonadati</taxon>
        <taxon>Pseudomonadota</taxon>
        <taxon>Gammaproteobacteria</taxon>
        <taxon>Enterobacterales</taxon>
        <taxon>Enterobacteriaceae</taxon>
        <taxon>Pseudocitrobacter</taxon>
    </lineage>
</organism>
<gene>
    <name evidence="2" type="ORF">FBBNIHIM_22915</name>
</gene>
<evidence type="ECO:0000313" key="3">
    <source>
        <dbReference type="Proteomes" id="UP001152651"/>
    </source>
</evidence>
<evidence type="ECO:0000256" key="1">
    <source>
        <dbReference type="SAM" id="MobiDB-lite"/>
    </source>
</evidence>
<reference evidence="2" key="1">
    <citation type="submission" date="2022-05" db="EMBL/GenBank/DDBJ databases">
        <authorList>
            <person name="Blom J."/>
        </authorList>
    </citation>
    <scope>NUCLEOTIDE SEQUENCE</scope>
    <source>
        <strain evidence="2">Type strain: CPO20170097</strain>
    </source>
</reference>
<evidence type="ECO:0000313" key="2">
    <source>
        <dbReference type="EMBL" id="CAH6661963.1"/>
    </source>
</evidence>
<dbReference type="Proteomes" id="UP001152651">
    <property type="component" value="Unassembled WGS sequence"/>
</dbReference>
<sequence>MGIMIATASQFYDQLEAGLRAKLVDSIPVAGYDDIDRPEIKGPTVLIQLEDAHPGRRSSSGRYCHTQMITAHCVVPSSLPRAVLVATDLAYEVERIVDLNNWGISPECCGQPDIQVNGDTSFLFGWDGVEARGVQWQQNIYLGADYFDADEERAGIRLAVNPKHPDKPGEYHPFPPDRGEEG</sequence>
<dbReference type="RefSeq" id="WP_151218832.1">
    <property type="nucleotide sequence ID" value="NZ_CALSBS010000033.1"/>
</dbReference>